<evidence type="ECO:0000313" key="2">
    <source>
        <dbReference type="EMBL" id="TDN43393.1"/>
    </source>
</evidence>
<protein>
    <recommendedName>
        <fullName evidence="1">Antitoxin VbhA domain-containing protein</fullName>
    </recommendedName>
</protein>
<comment type="caution">
    <text evidence="2">The sequence shown here is derived from an EMBL/GenBank/DDBJ whole genome shotgun (WGS) entry which is preliminary data.</text>
</comment>
<feature type="domain" description="Antitoxin VbhA" evidence="1">
    <location>
        <begin position="17"/>
        <end position="63"/>
    </location>
</feature>
<dbReference type="EMBL" id="SNVW01000008">
    <property type="protein sequence ID" value="TDN43393.1"/>
    <property type="molecule type" value="Genomic_DNA"/>
</dbReference>
<gene>
    <name evidence="2" type="ORF">EDF64_10863</name>
</gene>
<proteinExistence type="predicted"/>
<organism evidence="2 3">
    <name type="scientific">Curtobacterium flaccumfaciens</name>
    <dbReference type="NCBI Taxonomy" id="2035"/>
    <lineage>
        <taxon>Bacteria</taxon>
        <taxon>Bacillati</taxon>
        <taxon>Actinomycetota</taxon>
        <taxon>Actinomycetes</taxon>
        <taxon>Micrococcales</taxon>
        <taxon>Microbacteriaceae</taxon>
        <taxon>Curtobacterium</taxon>
    </lineage>
</organism>
<name>A0A4R6DFW1_9MICO</name>
<dbReference type="InterPro" id="IPR041535">
    <property type="entry name" value="VbhA"/>
</dbReference>
<dbReference type="CDD" id="cd11586">
    <property type="entry name" value="VbhA_like"/>
    <property type="match status" value="1"/>
</dbReference>
<dbReference type="InterPro" id="IPR033788">
    <property type="entry name" value="VbhA-like"/>
</dbReference>
<evidence type="ECO:0000313" key="3">
    <source>
        <dbReference type="Proteomes" id="UP000295764"/>
    </source>
</evidence>
<dbReference type="Proteomes" id="UP000295764">
    <property type="component" value="Unassembled WGS sequence"/>
</dbReference>
<dbReference type="Gene3D" id="1.10.8.1050">
    <property type="entry name" value="Antitoxin VbhA-like"/>
    <property type="match status" value="1"/>
</dbReference>
<dbReference type="InterPro" id="IPR043038">
    <property type="entry name" value="VbhA_sf"/>
</dbReference>
<accession>A0A4R6DFW1</accession>
<evidence type="ECO:0000259" key="1">
    <source>
        <dbReference type="Pfam" id="PF18495"/>
    </source>
</evidence>
<dbReference type="RefSeq" id="WP_133520260.1">
    <property type="nucleotide sequence ID" value="NZ_SNVW01000008.1"/>
</dbReference>
<reference evidence="2 3" key="1">
    <citation type="submission" date="2019-03" db="EMBL/GenBank/DDBJ databases">
        <title>Genomic analyses of the natural microbiome of Caenorhabditis elegans.</title>
        <authorList>
            <person name="Samuel B."/>
        </authorList>
    </citation>
    <scope>NUCLEOTIDE SEQUENCE [LARGE SCALE GENOMIC DNA]</scope>
    <source>
        <strain evidence="2 3">JUb65</strain>
    </source>
</reference>
<dbReference type="AlphaFoldDB" id="A0A4R6DFW1"/>
<dbReference type="OrthoDB" id="5014021at2"/>
<dbReference type="Pfam" id="PF18495">
    <property type="entry name" value="VbhA"/>
    <property type="match status" value="1"/>
</dbReference>
<sequence length="63" mass="7231">MAKRVVRSLTSAERAKRSRAVAAVIHSGRLEGFADNPEWIRQMDRFAKGEISREELRAVAHRR</sequence>